<reference evidence="3" key="1">
    <citation type="journal article" date="2019" name="Int. J. Syst. Evol. Microbiol.">
        <title>The Global Catalogue of Microorganisms (GCM) 10K type strain sequencing project: providing services to taxonomists for standard genome sequencing and annotation.</title>
        <authorList>
            <consortium name="The Broad Institute Genomics Platform"/>
            <consortium name="The Broad Institute Genome Sequencing Center for Infectious Disease"/>
            <person name="Wu L."/>
            <person name="Ma J."/>
        </authorList>
    </citation>
    <scope>NUCLEOTIDE SEQUENCE [LARGE SCALE GENOMIC DNA]</scope>
    <source>
        <strain evidence="3">JCM 17106</strain>
    </source>
</reference>
<evidence type="ECO:0000256" key="1">
    <source>
        <dbReference type="SAM" id="Phobius"/>
    </source>
</evidence>
<protein>
    <recommendedName>
        <fullName evidence="4">Cytochrome c domain-containing protein</fullName>
    </recommendedName>
</protein>
<sequence length="500" mass="55320">MIIAMSVIYNKPLTKKNMKTKTTSALRILFVVIIGIMSFISCQKEGNKDSNIKQEVAYNEVIMDTICSCTPSWFPHQETPAPLEGKGSPFDVSTTTNCIFHQWSWQKFLWLTKPDDTLPLFLNQSKIIQVSDLMAKIPQQAGAHVVLTDTEQAGSDNGVLTTNPSYNKDVNKSFTVFYSIHTSLTMMTAAEDFMAQFKAGTLPENNLATFPVGSLELKVSWVEVAAIPADKIDNYFVTEAALSIDNGVTYKNTKMALLGMHVVGVVENHPEFIWATFEHSDIAPVYNWQTNSAVSTTDKLLFSKGTTTGLGGITYDKIAKAPLIPHKVYDLFQFGVPRDATGFMTTSQSEPINFDNISDINNCVATKLTDVWKNYFYGGSIWIDTDGMTPIEQAKKIVSLKGAIGKAAPGSSARGSLNNANISMETFTQTFQKEISNIAVDNLANCFSCHNGVSYKSNTSPIYLSHIFDAYIQASQGKKKEEINMMKDQQQIEQLLKVVK</sequence>
<feature type="transmembrane region" description="Helical" evidence="1">
    <location>
        <begin position="24"/>
        <end position="41"/>
    </location>
</feature>
<evidence type="ECO:0000313" key="2">
    <source>
        <dbReference type="EMBL" id="GAA3515984.1"/>
    </source>
</evidence>
<keyword evidence="1" id="KW-1133">Transmembrane helix</keyword>
<comment type="caution">
    <text evidence="2">The sequence shown here is derived from an EMBL/GenBank/DDBJ whole genome shotgun (WGS) entry which is preliminary data.</text>
</comment>
<evidence type="ECO:0000313" key="3">
    <source>
        <dbReference type="Proteomes" id="UP001500459"/>
    </source>
</evidence>
<keyword evidence="1" id="KW-0472">Membrane</keyword>
<keyword evidence="3" id="KW-1185">Reference proteome</keyword>
<accession>A0ABP6UT36</accession>
<dbReference type="EMBL" id="BAABCW010000015">
    <property type="protein sequence ID" value="GAA3515984.1"/>
    <property type="molecule type" value="Genomic_DNA"/>
</dbReference>
<dbReference type="Proteomes" id="UP001500459">
    <property type="component" value="Unassembled WGS sequence"/>
</dbReference>
<name>A0ABP6UT36_9FLAO</name>
<proteinExistence type="predicted"/>
<evidence type="ECO:0008006" key="4">
    <source>
        <dbReference type="Google" id="ProtNLM"/>
    </source>
</evidence>
<keyword evidence="1" id="KW-0812">Transmembrane</keyword>
<organism evidence="2 3">
    <name type="scientific">Aquimarina addita</name>
    <dbReference type="NCBI Taxonomy" id="870485"/>
    <lineage>
        <taxon>Bacteria</taxon>
        <taxon>Pseudomonadati</taxon>
        <taxon>Bacteroidota</taxon>
        <taxon>Flavobacteriia</taxon>
        <taxon>Flavobacteriales</taxon>
        <taxon>Flavobacteriaceae</taxon>
        <taxon>Aquimarina</taxon>
    </lineage>
</organism>
<gene>
    <name evidence="2" type="ORF">GCM10022393_32470</name>
</gene>